<keyword evidence="3" id="KW-0690">Ribosome biogenesis</keyword>
<dbReference type="Gene3D" id="1.25.40.480">
    <property type="match status" value="1"/>
</dbReference>
<dbReference type="FunFam" id="1.25.40.480:FF:000001">
    <property type="entry name" value="Bystin (51.6 kD)-like"/>
    <property type="match status" value="1"/>
</dbReference>
<comment type="subcellular location">
    <subcellularLocation>
        <location evidence="1">Nucleus</location>
        <location evidence="1">Nucleolus</location>
    </subcellularLocation>
</comment>
<evidence type="ECO:0000256" key="1">
    <source>
        <dbReference type="ARBA" id="ARBA00004604"/>
    </source>
</evidence>
<protein>
    <recommendedName>
        <fullName evidence="5">Bystin</fullName>
    </recommendedName>
</protein>
<feature type="region of interest" description="Disordered" evidence="6">
    <location>
        <begin position="138"/>
        <end position="161"/>
    </location>
</feature>
<feature type="compositionally biased region" description="Acidic residues" evidence="6">
    <location>
        <begin position="144"/>
        <end position="161"/>
    </location>
</feature>
<feature type="region of interest" description="Disordered" evidence="6">
    <location>
        <begin position="23"/>
        <end position="91"/>
    </location>
</feature>
<evidence type="ECO:0000256" key="3">
    <source>
        <dbReference type="ARBA" id="ARBA00022517"/>
    </source>
</evidence>
<organism evidence="7 8">
    <name type="scientific">Riccia sorocarpa</name>
    <dbReference type="NCBI Taxonomy" id="122646"/>
    <lineage>
        <taxon>Eukaryota</taxon>
        <taxon>Viridiplantae</taxon>
        <taxon>Streptophyta</taxon>
        <taxon>Embryophyta</taxon>
        <taxon>Marchantiophyta</taxon>
        <taxon>Marchantiopsida</taxon>
        <taxon>Marchantiidae</taxon>
        <taxon>Marchantiales</taxon>
        <taxon>Ricciaceae</taxon>
        <taxon>Riccia</taxon>
    </lineage>
</organism>
<gene>
    <name evidence="7" type="ORF">R1sor_008709</name>
</gene>
<dbReference type="EMBL" id="JBJQOH010000003">
    <property type="protein sequence ID" value="KAL3695058.1"/>
    <property type="molecule type" value="Genomic_DNA"/>
</dbReference>
<dbReference type="AlphaFoldDB" id="A0ABD3HU95"/>
<feature type="compositionally biased region" description="Basic and acidic residues" evidence="6">
    <location>
        <begin position="54"/>
        <end position="65"/>
    </location>
</feature>
<accession>A0ABD3HU95</accession>
<reference evidence="7 8" key="1">
    <citation type="submission" date="2024-09" db="EMBL/GenBank/DDBJ databases">
        <title>Chromosome-scale assembly of Riccia sorocarpa.</title>
        <authorList>
            <person name="Paukszto L."/>
        </authorList>
    </citation>
    <scope>NUCLEOTIDE SEQUENCE [LARGE SCALE GENOMIC DNA]</scope>
    <source>
        <strain evidence="7">LP-2024</strain>
        <tissue evidence="7">Aerial parts of the thallus</tissue>
    </source>
</reference>
<evidence type="ECO:0000256" key="6">
    <source>
        <dbReference type="SAM" id="MobiDB-lite"/>
    </source>
</evidence>
<sequence>MGDELIRRVVVVTLEDQDYIGAKHGNEGEEEEQRRMAGVVKPRIAKEPKKKRKDGVASEKHKYSLADEMDETKEAPPRNRSAKVRKFQGEDEYVSPGISNKILAEARRQQQEIDDEKDEETGVAAARRAFNDATVEKQIKKEESDEEDEGGFSDNEYSEEEFEEITEEDERIMSMFMASDAGPQRTLADMIMERIKEKDAGIPTGTGEGERNIPGIDGKIIEVYRGVGKILSRFKSGKVPKAFKIIPNLSNWEELLYITEPENWTPNAMFQATRLFASNLNARMAQRFYNLVLLPRLRQDINEHKRLHFALYQALKKAVYKPSAFYKGILLPLCQSRTCNLREAVIIGSVVQKVSIPALHSSVALMKIAEMEYCGTNSYFMKLLMDKKYALPYRVLDAMVAHFSRFTDDERELPVIWHQCLLTFVQRYKNELTGEDKEKLKKLMRAHKHYLVTPEIQRELTHSLHRGQKEGSVPVVRTTVVKPAADEDIWNLPSVEIEMADA</sequence>
<feature type="compositionally biased region" description="Basic and acidic residues" evidence="6">
    <location>
        <begin position="24"/>
        <end position="35"/>
    </location>
</feature>
<keyword evidence="8" id="KW-1185">Reference proteome</keyword>
<name>A0ABD3HU95_9MARC</name>
<dbReference type="Proteomes" id="UP001633002">
    <property type="component" value="Unassembled WGS sequence"/>
</dbReference>
<dbReference type="GO" id="GO:0042254">
    <property type="term" value="P:ribosome biogenesis"/>
    <property type="evidence" value="ECO:0007669"/>
    <property type="project" value="UniProtKB-KW"/>
</dbReference>
<evidence type="ECO:0000256" key="5">
    <source>
        <dbReference type="ARBA" id="ARBA00074032"/>
    </source>
</evidence>
<evidence type="ECO:0000256" key="4">
    <source>
        <dbReference type="ARBA" id="ARBA00023242"/>
    </source>
</evidence>
<evidence type="ECO:0000256" key="2">
    <source>
        <dbReference type="ARBA" id="ARBA00007114"/>
    </source>
</evidence>
<proteinExistence type="inferred from homology"/>
<comment type="similarity">
    <text evidence="2">Belongs to the bystin family.</text>
</comment>
<keyword evidence="4" id="KW-0539">Nucleus</keyword>
<evidence type="ECO:0000313" key="7">
    <source>
        <dbReference type="EMBL" id="KAL3695058.1"/>
    </source>
</evidence>
<comment type="caution">
    <text evidence="7">The sequence shown here is derived from an EMBL/GenBank/DDBJ whole genome shotgun (WGS) entry which is preliminary data.</text>
</comment>
<dbReference type="InterPro" id="IPR007955">
    <property type="entry name" value="Bystin"/>
</dbReference>
<dbReference type="PANTHER" id="PTHR12821">
    <property type="entry name" value="BYSTIN"/>
    <property type="match status" value="1"/>
</dbReference>
<evidence type="ECO:0000313" key="8">
    <source>
        <dbReference type="Proteomes" id="UP001633002"/>
    </source>
</evidence>
<dbReference type="GO" id="GO:0005730">
    <property type="term" value="C:nucleolus"/>
    <property type="evidence" value="ECO:0007669"/>
    <property type="project" value="UniProtKB-SubCell"/>
</dbReference>
<dbReference type="Pfam" id="PF05291">
    <property type="entry name" value="Bystin"/>
    <property type="match status" value="1"/>
</dbReference>
<dbReference type="PANTHER" id="PTHR12821:SF0">
    <property type="entry name" value="BYSTIN"/>
    <property type="match status" value="1"/>
</dbReference>